<organism evidence="4 5">
    <name type="scientific">Pararge aegeria aegeria</name>
    <dbReference type="NCBI Taxonomy" id="348720"/>
    <lineage>
        <taxon>Eukaryota</taxon>
        <taxon>Metazoa</taxon>
        <taxon>Ecdysozoa</taxon>
        <taxon>Arthropoda</taxon>
        <taxon>Hexapoda</taxon>
        <taxon>Insecta</taxon>
        <taxon>Pterygota</taxon>
        <taxon>Neoptera</taxon>
        <taxon>Endopterygota</taxon>
        <taxon>Lepidoptera</taxon>
        <taxon>Glossata</taxon>
        <taxon>Ditrysia</taxon>
        <taxon>Papilionoidea</taxon>
        <taxon>Nymphalidae</taxon>
        <taxon>Satyrinae</taxon>
        <taxon>Satyrini</taxon>
        <taxon>Parargina</taxon>
        <taxon>Pararge</taxon>
    </lineage>
</organism>
<dbReference type="Gene3D" id="3.40.50.1240">
    <property type="entry name" value="Phosphoglycerate mutase-like"/>
    <property type="match status" value="2"/>
</dbReference>
<evidence type="ECO:0000256" key="3">
    <source>
        <dbReference type="SAM" id="Coils"/>
    </source>
</evidence>
<evidence type="ECO:0000313" key="5">
    <source>
        <dbReference type="Proteomes" id="UP000838756"/>
    </source>
</evidence>
<dbReference type="EMBL" id="CAKXAJ010025593">
    <property type="protein sequence ID" value="CAH2241913.1"/>
    <property type="molecule type" value="Genomic_DNA"/>
</dbReference>
<dbReference type="OrthoDB" id="75078at2759"/>
<proteinExistence type="inferred from homology"/>
<dbReference type="SUPFAM" id="SSF53254">
    <property type="entry name" value="Phosphoglycerate mutase-like"/>
    <property type="match status" value="1"/>
</dbReference>
<protein>
    <submittedName>
        <fullName evidence="4">Jg12045 protein</fullName>
    </submittedName>
</protein>
<dbReference type="InterPro" id="IPR000560">
    <property type="entry name" value="His_Pase_clade-2"/>
</dbReference>
<dbReference type="Proteomes" id="UP000838756">
    <property type="component" value="Unassembled WGS sequence"/>
</dbReference>
<dbReference type="CDD" id="cd07061">
    <property type="entry name" value="HP_HAP_like"/>
    <property type="match status" value="1"/>
</dbReference>
<dbReference type="PROSITE" id="PS00778">
    <property type="entry name" value="HIS_ACID_PHOSPHAT_2"/>
    <property type="match status" value="1"/>
</dbReference>
<dbReference type="NCBIfam" id="NF007553">
    <property type="entry name" value="PRK10173.1"/>
    <property type="match status" value="1"/>
</dbReference>
<keyword evidence="5" id="KW-1185">Reference proteome</keyword>
<dbReference type="GO" id="GO:0003993">
    <property type="term" value="F:acid phosphatase activity"/>
    <property type="evidence" value="ECO:0007669"/>
    <property type="project" value="UniProtKB-EC"/>
</dbReference>
<feature type="coiled-coil region" evidence="3">
    <location>
        <begin position="118"/>
        <end position="145"/>
    </location>
</feature>
<dbReference type="InterPro" id="IPR050645">
    <property type="entry name" value="Histidine_acid_phosphatase"/>
</dbReference>
<comment type="similarity">
    <text evidence="2">Belongs to the histidine acid phosphatase family.</text>
</comment>
<evidence type="ECO:0000313" key="4">
    <source>
        <dbReference type="EMBL" id="CAH2241913.1"/>
    </source>
</evidence>
<keyword evidence="3" id="KW-0175">Coiled coil</keyword>
<name>A0A8S4RUY8_9NEOP</name>
<accession>A0A8S4RUY8</accession>
<dbReference type="PANTHER" id="PTHR11567">
    <property type="entry name" value="ACID PHOSPHATASE-RELATED"/>
    <property type="match status" value="1"/>
</dbReference>
<reference evidence="4" key="1">
    <citation type="submission" date="2022-03" db="EMBL/GenBank/DDBJ databases">
        <authorList>
            <person name="Lindestad O."/>
        </authorList>
    </citation>
    <scope>NUCLEOTIDE SEQUENCE</scope>
</reference>
<dbReference type="GO" id="GO:0050308">
    <property type="term" value="F:sugar-phosphatase activity"/>
    <property type="evidence" value="ECO:0007669"/>
    <property type="project" value="TreeGrafter"/>
</dbReference>
<dbReference type="Pfam" id="PF00328">
    <property type="entry name" value="His_Phos_2"/>
    <property type="match status" value="1"/>
</dbReference>
<dbReference type="PANTHER" id="PTHR11567:SF135">
    <property type="entry name" value="GLUCOSE-1-PHOSPHATASE"/>
    <property type="match status" value="1"/>
</dbReference>
<gene>
    <name evidence="4" type="primary">jg12045</name>
    <name evidence="4" type="ORF">PAEG_LOCUS18295</name>
</gene>
<evidence type="ECO:0000256" key="2">
    <source>
        <dbReference type="ARBA" id="ARBA00005375"/>
    </source>
</evidence>
<dbReference type="InterPro" id="IPR033379">
    <property type="entry name" value="Acid_Pase_AS"/>
</dbReference>
<comment type="caution">
    <text evidence="4">The sequence shown here is derived from an EMBL/GenBank/DDBJ whole genome shotgun (WGS) entry which is preliminary data.</text>
</comment>
<sequence>MLSRHNVRAPLMKNLEHFSPNPWPVWTYKPGHLTAKGALLEEYMGEYIKNWFEKEKLLSESCPGENEIHIYANTKHRTRESAKAFARGAFRNCNVTVHVINSEDMDPVFNPVIHNASSELKTEIIKEMQQQLDELQLRDAYLELENIVDLKKSHSCYHENICSFANVKDDIFYEIGEEPNIKGPLAQGNSIVDSFIMSYYEGMPLDDVAWGKIKTSDQWRSLAKITKENQNVRFNSTILAKDVAKPLIDYIKKMLLKDSPPKFTLLHGHDANLNSVMAAIGFTGFVLPDQYETTPLGGKLVFQKWHDDEDNRDLLKIDFVYQSIDQLRKCTKLSEENPPLWVQLEIKGCPVDQNGFCVWEKFLTSLSLL</sequence>
<evidence type="ECO:0000256" key="1">
    <source>
        <dbReference type="ARBA" id="ARBA00000032"/>
    </source>
</evidence>
<dbReference type="AlphaFoldDB" id="A0A8S4RUY8"/>
<dbReference type="InterPro" id="IPR029033">
    <property type="entry name" value="His_PPase_superfam"/>
</dbReference>
<comment type="catalytic activity">
    <reaction evidence="1">
        <text>a phosphate monoester + H2O = an alcohol + phosphate</text>
        <dbReference type="Rhea" id="RHEA:15017"/>
        <dbReference type="ChEBI" id="CHEBI:15377"/>
        <dbReference type="ChEBI" id="CHEBI:30879"/>
        <dbReference type="ChEBI" id="CHEBI:43474"/>
        <dbReference type="ChEBI" id="CHEBI:67140"/>
        <dbReference type="EC" id="3.1.3.2"/>
    </reaction>
</comment>